<feature type="compositionally biased region" description="Basic and acidic residues" evidence="1">
    <location>
        <begin position="82"/>
        <end position="93"/>
    </location>
</feature>
<proteinExistence type="predicted"/>
<organism evidence="2">
    <name type="scientific">bioreactor metagenome</name>
    <dbReference type="NCBI Taxonomy" id="1076179"/>
    <lineage>
        <taxon>unclassified sequences</taxon>
        <taxon>metagenomes</taxon>
        <taxon>ecological metagenomes</taxon>
    </lineage>
</organism>
<protein>
    <submittedName>
        <fullName evidence="2">Uncharacterized protein</fullName>
    </submittedName>
</protein>
<evidence type="ECO:0000313" key="2">
    <source>
        <dbReference type="EMBL" id="MPN55131.1"/>
    </source>
</evidence>
<reference evidence="2" key="1">
    <citation type="submission" date="2019-08" db="EMBL/GenBank/DDBJ databases">
        <authorList>
            <person name="Kucharzyk K."/>
            <person name="Murdoch R.W."/>
            <person name="Higgins S."/>
            <person name="Loffler F."/>
        </authorList>
    </citation>
    <scope>NUCLEOTIDE SEQUENCE</scope>
</reference>
<dbReference type="AlphaFoldDB" id="A0A645IUP3"/>
<accession>A0A645IUP3</accession>
<name>A0A645IUP3_9ZZZZ</name>
<sequence>MAQGRFTLDFHKGFIIVHIKHGSGRVGNLKDDHSSDFDRVAVDIVDFQPFAVEIAYPQGHFFGNGERGRHPDAALPDTADIGTEKGQDRRVIG</sequence>
<gene>
    <name evidence="2" type="ORF">SDC9_202810</name>
</gene>
<comment type="caution">
    <text evidence="2">The sequence shown here is derived from an EMBL/GenBank/DDBJ whole genome shotgun (WGS) entry which is preliminary data.</text>
</comment>
<dbReference type="EMBL" id="VSSQ01124020">
    <property type="protein sequence ID" value="MPN55131.1"/>
    <property type="molecule type" value="Genomic_DNA"/>
</dbReference>
<evidence type="ECO:0000256" key="1">
    <source>
        <dbReference type="SAM" id="MobiDB-lite"/>
    </source>
</evidence>
<feature type="region of interest" description="Disordered" evidence="1">
    <location>
        <begin position="63"/>
        <end position="93"/>
    </location>
</feature>